<reference evidence="3 4" key="1">
    <citation type="submission" date="2023-09" db="EMBL/GenBank/DDBJ databases">
        <title>Complete-Gapless Cercospora beticola genome.</title>
        <authorList>
            <person name="Wyatt N.A."/>
            <person name="Spanner R.E."/>
            <person name="Bolton M.D."/>
        </authorList>
    </citation>
    <scope>NUCLEOTIDE SEQUENCE [LARGE SCALE GENOMIC DNA]</scope>
    <source>
        <strain evidence="3">Cb09-40</strain>
    </source>
</reference>
<evidence type="ECO:0000256" key="1">
    <source>
        <dbReference type="SAM" id="MobiDB-lite"/>
    </source>
</evidence>
<sequence length="291" mass="29045">MKATFFAVAVAGLAAAHEGHDEAPPAYNAPPAYDAPQPSVSLGEPKVFTATPSVSLGEPLTFTATPSVSLGEPLTFTATPSVSLGEPLTFTATPSVSLGEPLTFTATPSVALGPPKYFTESAPTASSTASSCPAPGDKDASGRYSCNPAHSYPDGQYCTLVDGCYFLRTVGPGVSASASVPVSYETKTVSEFTTFCPSPTTFVHSATTYAVTAATTIVIPCPGGCAVTKPVTTAPGTAPAPQPTLSSAVPSIPVSRNGTTSAPPATYTGAANKMLAGGAPLAAAALGAFFL</sequence>
<dbReference type="RefSeq" id="XP_065459541.1">
    <property type="nucleotide sequence ID" value="XM_065603469.1"/>
</dbReference>
<dbReference type="GeneID" id="35434397"/>
<dbReference type="Proteomes" id="UP001302367">
    <property type="component" value="Chromosome 8"/>
</dbReference>
<accession>A0ABZ0P695</accession>
<gene>
    <name evidence="3" type="ORF">RHO25_011977</name>
</gene>
<feature type="region of interest" description="Disordered" evidence="1">
    <location>
        <begin position="236"/>
        <end position="260"/>
    </location>
</feature>
<proteinExistence type="predicted"/>
<name>A0ABZ0P695_CERBT</name>
<protein>
    <submittedName>
        <fullName evidence="3">Uncharacterized protein</fullName>
    </submittedName>
</protein>
<feature type="signal peptide" evidence="2">
    <location>
        <begin position="1"/>
        <end position="16"/>
    </location>
</feature>
<feature type="region of interest" description="Disordered" evidence="1">
    <location>
        <begin position="20"/>
        <end position="44"/>
    </location>
</feature>
<feature type="compositionally biased region" description="Low complexity" evidence="1">
    <location>
        <begin position="24"/>
        <end position="36"/>
    </location>
</feature>
<keyword evidence="4" id="KW-1185">Reference proteome</keyword>
<evidence type="ECO:0000256" key="2">
    <source>
        <dbReference type="SAM" id="SignalP"/>
    </source>
</evidence>
<evidence type="ECO:0000313" key="3">
    <source>
        <dbReference type="EMBL" id="WPB07316.1"/>
    </source>
</evidence>
<organism evidence="3 4">
    <name type="scientific">Cercospora beticola</name>
    <name type="common">Sugarbeet leaf spot fungus</name>
    <dbReference type="NCBI Taxonomy" id="122368"/>
    <lineage>
        <taxon>Eukaryota</taxon>
        <taxon>Fungi</taxon>
        <taxon>Dikarya</taxon>
        <taxon>Ascomycota</taxon>
        <taxon>Pezizomycotina</taxon>
        <taxon>Dothideomycetes</taxon>
        <taxon>Dothideomycetidae</taxon>
        <taxon>Mycosphaerellales</taxon>
        <taxon>Mycosphaerellaceae</taxon>
        <taxon>Cercospora</taxon>
    </lineage>
</organism>
<dbReference type="EMBL" id="CP134191">
    <property type="protein sequence ID" value="WPB07316.1"/>
    <property type="molecule type" value="Genomic_DNA"/>
</dbReference>
<keyword evidence="2" id="KW-0732">Signal</keyword>
<feature type="compositionally biased region" description="Polar residues" evidence="1">
    <location>
        <begin position="245"/>
        <end position="260"/>
    </location>
</feature>
<dbReference type="SUPFAM" id="SSF101967">
    <property type="entry name" value="Adhesin YadA, collagen-binding domain"/>
    <property type="match status" value="1"/>
</dbReference>
<evidence type="ECO:0000313" key="4">
    <source>
        <dbReference type="Proteomes" id="UP001302367"/>
    </source>
</evidence>
<dbReference type="InterPro" id="IPR011049">
    <property type="entry name" value="Serralysin-like_metalloprot_C"/>
</dbReference>
<feature type="chain" id="PRO_5047510608" evidence="2">
    <location>
        <begin position="17"/>
        <end position="291"/>
    </location>
</feature>